<reference evidence="1 2" key="1">
    <citation type="submission" date="2016-07" db="EMBL/GenBank/DDBJ databases">
        <title>Pervasive Adenine N6-methylation of Active Genes in Fungi.</title>
        <authorList>
            <consortium name="DOE Joint Genome Institute"/>
            <person name="Mondo S.J."/>
            <person name="Dannebaum R.O."/>
            <person name="Kuo R.C."/>
            <person name="Labutti K."/>
            <person name="Haridas S."/>
            <person name="Kuo A."/>
            <person name="Salamov A."/>
            <person name="Ahrendt S.R."/>
            <person name="Lipzen A."/>
            <person name="Sullivan W."/>
            <person name="Andreopoulos W.B."/>
            <person name="Clum A."/>
            <person name="Lindquist E."/>
            <person name="Daum C."/>
            <person name="Ramamoorthy G.K."/>
            <person name="Gryganskyi A."/>
            <person name="Culley D."/>
            <person name="Magnuson J.K."/>
            <person name="James T.Y."/>
            <person name="O'Malley M.A."/>
            <person name="Stajich J.E."/>
            <person name="Spatafora J.W."/>
            <person name="Visel A."/>
            <person name="Grigoriev I.V."/>
        </authorList>
    </citation>
    <scope>NUCLEOTIDE SEQUENCE [LARGE SCALE GENOMIC DNA]</scope>
    <source>
        <strain evidence="1 2">62-1032</strain>
    </source>
</reference>
<evidence type="ECO:0000313" key="2">
    <source>
        <dbReference type="Proteomes" id="UP000193467"/>
    </source>
</evidence>
<accession>A0A1Y2FPR7</accession>
<dbReference type="EMBL" id="MCGR01000017">
    <property type="protein sequence ID" value="ORY84715.1"/>
    <property type="molecule type" value="Genomic_DNA"/>
</dbReference>
<proteinExistence type="predicted"/>
<name>A0A1Y2FPR7_9BASI</name>
<dbReference type="Proteomes" id="UP000193467">
    <property type="component" value="Unassembled WGS sequence"/>
</dbReference>
<protein>
    <submittedName>
        <fullName evidence="1">Uncharacterized protein</fullName>
    </submittedName>
</protein>
<gene>
    <name evidence="1" type="ORF">BCR35DRAFT_303063</name>
</gene>
<comment type="caution">
    <text evidence="1">The sequence shown here is derived from an EMBL/GenBank/DDBJ whole genome shotgun (WGS) entry which is preliminary data.</text>
</comment>
<organism evidence="1 2">
    <name type="scientific">Leucosporidium creatinivorum</name>
    <dbReference type="NCBI Taxonomy" id="106004"/>
    <lineage>
        <taxon>Eukaryota</taxon>
        <taxon>Fungi</taxon>
        <taxon>Dikarya</taxon>
        <taxon>Basidiomycota</taxon>
        <taxon>Pucciniomycotina</taxon>
        <taxon>Microbotryomycetes</taxon>
        <taxon>Leucosporidiales</taxon>
        <taxon>Leucosporidium</taxon>
    </lineage>
</organism>
<keyword evidence="2" id="KW-1185">Reference proteome</keyword>
<dbReference type="InParanoid" id="A0A1Y2FPR7"/>
<sequence length="158" mass="17414">MLNLASPSNGYRGKSSSWYQKATGTPLHQALFASNATLNLLREALPKVPSERFAQPFAHILRHDTLLHPDELRSIAVSEGLGESIKFEGWLQNSTWEEVLPVKGKQWDGEENSVLFFNTGAHWSLVCLGLDASGLAKLGRAAVRFPLFSTLAPRSPPF</sequence>
<dbReference type="OrthoDB" id="630188at2759"/>
<evidence type="ECO:0000313" key="1">
    <source>
        <dbReference type="EMBL" id="ORY84715.1"/>
    </source>
</evidence>
<dbReference type="AlphaFoldDB" id="A0A1Y2FPR7"/>